<comment type="caution">
    <text evidence="2">The sequence shown here is derived from an EMBL/GenBank/DDBJ whole genome shotgun (WGS) entry which is preliminary data.</text>
</comment>
<name>A0AA86QT57_9EUKA</name>
<evidence type="ECO:0000256" key="1">
    <source>
        <dbReference type="SAM" id="Coils"/>
    </source>
</evidence>
<protein>
    <submittedName>
        <fullName evidence="3">Hypothetical_protein</fullName>
    </submittedName>
</protein>
<evidence type="ECO:0000313" key="4">
    <source>
        <dbReference type="Proteomes" id="UP001642409"/>
    </source>
</evidence>
<dbReference type="EMBL" id="CAXDID020000035">
    <property type="protein sequence ID" value="CAL5996749.1"/>
    <property type="molecule type" value="Genomic_DNA"/>
</dbReference>
<proteinExistence type="predicted"/>
<keyword evidence="1" id="KW-0175">Coiled coil</keyword>
<sequence>MQLQLNTKQTIIQMSQDTENIITKAFKEVTNQQDEDFNNMFLRLGKQLELINVLRTNIEQLEQDNQRMTIRISNVELDNVQKKAQQCLQQLEELQQILDQSNQQFTLSRLMKL</sequence>
<feature type="coiled-coil region" evidence="1">
    <location>
        <begin position="44"/>
        <end position="104"/>
    </location>
</feature>
<accession>A0AA86QT57</accession>
<organism evidence="2">
    <name type="scientific">Hexamita inflata</name>
    <dbReference type="NCBI Taxonomy" id="28002"/>
    <lineage>
        <taxon>Eukaryota</taxon>
        <taxon>Metamonada</taxon>
        <taxon>Diplomonadida</taxon>
        <taxon>Hexamitidae</taxon>
        <taxon>Hexamitinae</taxon>
        <taxon>Hexamita</taxon>
    </lineage>
</organism>
<dbReference type="AlphaFoldDB" id="A0AA86QT57"/>
<evidence type="ECO:0000313" key="3">
    <source>
        <dbReference type="EMBL" id="CAL5996749.1"/>
    </source>
</evidence>
<keyword evidence="4" id="KW-1185">Reference proteome</keyword>
<dbReference type="EMBL" id="CATOUU010000972">
    <property type="protein sequence ID" value="CAI9964185.1"/>
    <property type="molecule type" value="Genomic_DNA"/>
</dbReference>
<dbReference type="Proteomes" id="UP001642409">
    <property type="component" value="Unassembled WGS sequence"/>
</dbReference>
<evidence type="ECO:0000313" key="2">
    <source>
        <dbReference type="EMBL" id="CAI9964185.1"/>
    </source>
</evidence>
<reference evidence="3 4" key="2">
    <citation type="submission" date="2024-07" db="EMBL/GenBank/DDBJ databases">
        <authorList>
            <person name="Akdeniz Z."/>
        </authorList>
    </citation>
    <scope>NUCLEOTIDE SEQUENCE [LARGE SCALE GENOMIC DNA]</scope>
</reference>
<reference evidence="2" key="1">
    <citation type="submission" date="2023-06" db="EMBL/GenBank/DDBJ databases">
        <authorList>
            <person name="Kurt Z."/>
        </authorList>
    </citation>
    <scope>NUCLEOTIDE SEQUENCE</scope>
</reference>
<gene>
    <name evidence="3" type="ORF">HINF_LOCUS14915</name>
    <name evidence="2" type="ORF">HINF_LOCUS51830</name>
</gene>